<dbReference type="Proteomes" id="UP001592582">
    <property type="component" value="Unassembled WGS sequence"/>
</dbReference>
<gene>
    <name evidence="5" type="ORF">ACEZDG_34385</name>
</gene>
<feature type="domain" description="CdaR GGDEF-like" evidence="4">
    <location>
        <begin position="172"/>
        <end position="300"/>
    </location>
</feature>
<dbReference type="RefSeq" id="WP_380517810.1">
    <property type="nucleotide sequence ID" value="NZ_JBHEZX010000023.1"/>
</dbReference>
<organism evidence="5 6">
    <name type="scientific">Streptacidiphilus alkalitolerans</name>
    <dbReference type="NCBI Taxonomy" id="3342712"/>
    <lineage>
        <taxon>Bacteria</taxon>
        <taxon>Bacillati</taxon>
        <taxon>Actinomycetota</taxon>
        <taxon>Actinomycetes</taxon>
        <taxon>Kitasatosporales</taxon>
        <taxon>Streptomycetaceae</taxon>
        <taxon>Streptacidiphilus</taxon>
    </lineage>
</organism>
<evidence type="ECO:0000313" key="5">
    <source>
        <dbReference type="EMBL" id="MFC1414364.1"/>
    </source>
</evidence>
<dbReference type="InterPro" id="IPR041522">
    <property type="entry name" value="CdaR_GGDEF"/>
</dbReference>
<dbReference type="InterPro" id="IPR025736">
    <property type="entry name" value="PucR_C-HTH_dom"/>
</dbReference>
<dbReference type="Gene3D" id="1.10.10.2840">
    <property type="entry name" value="PucR C-terminal helix-turn-helix domain"/>
    <property type="match status" value="1"/>
</dbReference>
<name>A0ABV6VKW3_9ACTN</name>
<accession>A0ABV6VKW3</accession>
<evidence type="ECO:0000256" key="1">
    <source>
        <dbReference type="ARBA" id="ARBA00006754"/>
    </source>
</evidence>
<evidence type="ECO:0000259" key="2">
    <source>
        <dbReference type="Pfam" id="PF13556"/>
    </source>
</evidence>
<evidence type="ECO:0000259" key="3">
    <source>
        <dbReference type="Pfam" id="PF14361"/>
    </source>
</evidence>
<feature type="domain" description="RsbT co-antagonist protein RsbRD N-terminal" evidence="3">
    <location>
        <begin position="27"/>
        <end position="162"/>
    </location>
</feature>
<protein>
    <submittedName>
        <fullName evidence="5">PucR family transcriptional regulator</fullName>
    </submittedName>
</protein>
<proteinExistence type="inferred from homology"/>
<dbReference type="PANTHER" id="PTHR33744:SF1">
    <property type="entry name" value="DNA-BINDING TRANSCRIPTIONAL ACTIVATOR ADER"/>
    <property type="match status" value="1"/>
</dbReference>
<dbReference type="Pfam" id="PF13556">
    <property type="entry name" value="HTH_30"/>
    <property type="match status" value="1"/>
</dbReference>
<keyword evidence="6" id="KW-1185">Reference proteome</keyword>
<evidence type="ECO:0000313" key="6">
    <source>
        <dbReference type="Proteomes" id="UP001592582"/>
    </source>
</evidence>
<dbReference type="Pfam" id="PF14361">
    <property type="entry name" value="RsbRD_N"/>
    <property type="match status" value="1"/>
</dbReference>
<dbReference type="Pfam" id="PF17853">
    <property type="entry name" value="GGDEF_2"/>
    <property type="match status" value="1"/>
</dbReference>
<dbReference type="InterPro" id="IPR042070">
    <property type="entry name" value="PucR_C-HTH_sf"/>
</dbReference>
<comment type="caution">
    <text evidence="5">The sequence shown here is derived from an EMBL/GenBank/DDBJ whole genome shotgun (WGS) entry which is preliminary data.</text>
</comment>
<comment type="similarity">
    <text evidence="1">Belongs to the CdaR family.</text>
</comment>
<dbReference type="InterPro" id="IPR025751">
    <property type="entry name" value="RsbRD_N_dom"/>
</dbReference>
<dbReference type="PANTHER" id="PTHR33744">
    <property type="entry name" value="CARBOHYDRATE DIACID REGULATOR"/>
    <property type="match status" value="1"/>
</dbReference>
<reference evidence="5 6" key="1">
    <citation type="submission" date="2024-09" db="EMBL/GenBank/DDBJ databases">
        <authorList>
            <person name="Lee S.D."/>
        </authorList>
    </citation>
    <scope>NUCLEOTIDE SEQUENCE [LARGE SCALE GENOMIC DNA]</scope>
    <source>
        <strain evidence="5 6">N1-1</strain>
    </source>
</reference>
<sequence length="419" mass="45337">MEHKPQDRVGAQVAELGARMVQQAEPLADALVDRIRAAVPVYRTDAAVSAEELRRTCLDNIHFVFGPIGRVPALNSPESRENGRQRARAGVPLTAVMEAYRVAARFLWEQLADTAARSAVPAEVTVRAASEMWLVLDTYTQHMAEGYREEITAQLLSREQERSALLEALLEGRLAEADLWDAADVLRIPARGPYVVIAARVPDIGRHALPQAEAALRGIGAASAWRLLHDVEVGVARLPGFGSGSDSGSDARSGAGVGLALDRLAEVLGSDSGARVGVSPPYDDLRETASALRLARIALRGAFDGRRVTLFDRDPLAVVAAVGTPEVMRHIARSVLVALDRLSPERRSLLLSTFGAWLDSGGSADQAAGVLFCHPNTVRHRLRRLEEHTGRSLADPRGIAELSVAFEIDRRVSRAPRPR</sequence>
<dbReference type="EMBL" id="JBHEZX010000023">
    <property type="protein sequence ID" value="MFC1414364.1"/>
    <property type="molecule type" value="Genomic_DNA"/>
</dbReference>
<evidence type="ECO:0000259" key="4">
    <source>
        <dbReference type="Pfam" id="PF17853"/>
    </source>
</evidence>
<feature type="domain" description="PucR C-terminal helix-turn-helix" evidence="2">
    <location>
        <begin position="350"/>
        <end position="408"/>
    </location>
</feature>
<dbReference type="InterPro" id="IPR051448">
    <property type="entry name" value="CdaR-like_regulators"/>
</dbReference>